<evidence type="ECO:0000313" key="3">
    <source>
        <dbReference type="Proteomes" id="UP000232722"/>
    </source>
</evidence>
<dbReference type="AlphaFoldDB" id="A0A2N0NIP8"/>
<proteinExistence type="predicted"/>
<gene>
    <name evidence="2" type="ORF">RhiirA5_507606</name>
</gene>
<protein>
    <recommendedName>
        <fullName evidence="4">Crinkler family protein</fullName>
    </recommendedName>
</protein>
<name>A0A2N0NIP8_9GLOM</name>
<reference evidence="2 3" key="1">
    <citation type="submission" date="2016-04" db="EMBL/GenBank/DDBJ databases">
        <title>Genome analyses suggest a sexual origin of heterokaryosis in a supposedly ancient asexual fungus.</title>
        <authorList>
            <person name="Ropars J."/>
            <person name="Sedzielewska K."/>
            <person name="Noel J."/>
            <person name="Charron P."/>
            <person name="Farinelli L."/>
            <person name="Marton T."/>
            <person name="Kruger M."/>
            <person name="Pelin A."/>
            <person name="Brachmann A."/>
            <person name="Corradi N."/>
        </authorList>
    </citation>
    <scope>NUCLEOTIDE SEQUENCE [LARGE SCALE GENOMIC DNA]</scope>
    <source>
        <strain evidence="2 3">A5</strain>
    </source>
</reference>
<sequence>MSFTVFRTKSNEYKQCFRLNNVLLYIHNLEHENLIQRGKHLFIFLQIDEFQLIFKERNGGGKLFKQLMYTLGNHMTGEIPEVFVQTLLSGTAPQDAIRAMEPTMYSIEPLDLPLLSLESRLEIMREFATNHDVSDCVWVPKVWIHQLLLDTGGLPRALEEHKMLIYELVYRNIMEIESDISDVLQDGDHSIKLEHLERDRHLILRRLEEQDKVQIDIPYFFMYHYASVLGVFTEHLNHAFLPDEIWSWQNWEKFIADFITSRINMIDVLNKEKLLKLGNFFRGSGSNVTLGQLINFGSVEIYELNHQFPCLNLSAKEGKTAVLKPGYIMINGYSAPFADIFFLVDEPDPILIAIQCRLRKNLLNLKTIEDEHKRNANISHKMEEKARKLKNDSKIASREKKEELRKEAEGYTQLGNLLSKYRVITIFVTTQRFNEELERIPNDCILIHQEKFDTFFGPLFSSRTKFVMTRDSNPNLSTASQLTSRYKAISQDIGERIEQTRKRRIFRSHEEFCEEFEELADVNELRDDFIYYPYPPYIEPFEHSNKRTRV</sequence>
<feature type="coiled-coil region" evidence="1">
    <location>
        <begin position="379"/>
        <end position="406"/>
    </location>
</feature>
<dbReference type="Proteomes" id="UP000232722">
    <property type="component" value="Unassembled WGS sequence"/>
</dbReference>
<evidence type="ECO:0000313" key="2">
    <source>
        <dbReference type="EMBL" id="PKB94440.1"/>
    </source>
</evidence>
<accession>A0A2N0NIP8</accession>
<evidence type="ECO:0008006" key="4">
    <source>
        <dbReference type="Google" id="ProtNLM"/>
    </source>
</evidence>
<keyword evidence="1" id="KW-0175">Coiled coil</keyword>
<comment type="caution">
    <text evidence="2">The sequence shown here is derived from an EMBL/GenBank/DDBJ whole genome shotgun (WGS) entry which is preliminary data.</text>
</comment>
<dbReference type="VEuPathDB" id="FungiDB:FUN_024773"/>
<organism evidence="2 3">
    <name type="scientific">Rhizophagus irregularis</name>
    <dbReference type="NCBI Taxonomy" id="588596"/>
    <lineage>
        <taxon>Eukaryota</taxon>
        <taxon>Fungi</taxon>
        <taxon>Fungi incertae sedis</taxon>
        <taxon>Mucoromycota</taxon>
        <taxon>Glomeromycotina</taxon>
        <taxon>Glomeromycetes</taxon>
        <taxon>Glomerales</taxon>
        <taxon>Glomeraceae</taxon>
        <taxon>Rhizophagus</taxon>
    </lineage>
</organism>
<evidence type="ECO:0000256" key="1">
    <source>
        <dbReference type="SAM" id="Coils"/>
    </source>
</evidence>
<reference evidence="2 3" key="2">
    <citation type="submission" date="2017-09" db="EMBL/GenBank/DDBJ databases">
        <title>Extensive intraspecific genome diversity in a model arbuscular mycorrhizal fungus.</title>
        <authorList>
            <person name="Chen E.C."/>
            <person name="Morin E."/>
            <person name="Beaudet D."/>
            <person name="Noel J."/>
            <person name="Ndikumana S."/>
            <person name="Charron P."/>
            <person name="St-Onge C."/>
            <person name="Giorgi J."/>
            <person name="Grigoriev I.V."/>
            <person name="Roux C."/>
            <person name="Martin F.M."/>
            <person name="Corradi N."/>
        </authorList>
    </citation>
    <scope>NUCLEOTIDE SEQUENCE [LARGE SCALE GENOMIC DNA]</scope>
    <source>
        <strain evidence="2 3">A5</strain>
    </source>
</reference>
<dbReference type="VEuPathDB" id="FungiDB:RhiirA1_543118"/>
<dbReference type="EMBL" id="LLXJ01006068">
    <property type="protein sequence ID" value="PKB94440.1"/>
    <property type="molecule type" value="Genomic_DNA"/>
</dbReference>